<evidence type="ECO:0000256" key="8">
    <source>
        <dbReference type="PIRSR" id="PIRSR602401-1"/>
    </source>
</evidence>
<dbReference type="InterPro" id="IPR036396">
    <property type="entry name" value="Cyt_P450_sf"/>
</dbReference>
<comment type="cofactor">
    <cofactor evidence="1 8">
        <name>heme</name>
        <dbReference type="ChEBI" id="CHEBI:30413"/>
    </cofactor>
</comment>
<keyword evidence="3 8" id="KW-0349">Heme</keyword>
<dbReference type="GO" id="GO:0016705">
    <property type="term" value="F:oxidoreductase activity, acting on paired donors, with incorporation or reduction of molecular oxygen"/>
    <property type="evidence" value="ECO:0007669"/>
    <property type="project" value="InterPro"/>
</dbReference>
<dbReference type="InterPro" id="IPR001128">
    <property type="entry name" value="Cyt_P450"/>
</dbReference>
<gene>
    <name evidence="11" type="ORF">LTR05_005011</name>
</gene>
<feature type="binding site" description="axial binding residue" evidence="8">
    <location>
        <position position="460"/>
    </location>
    <ligand>
        <name>heme</name>
        <dbReference type="ChEBI" id="CHEBI:30413"/>
    </ligand>
    <ligandPart>
        <name>Fe</name>
        <dbReference type="ChEBI" id="CHEBI:18248"/>
    </ligandPart>
</feature>
<dbReference type="GO" id="GO:0020037">
    <property type="term" value="F:heme binding"/>
    <property type="evidence" value="ECO:0007669"/>
    <property type="project" value="InterPro"/>
</dbReference>
<dbReference type="PRINTS" id="PR00463">
    <property type="entry name" value="EP450I"/>
</dbReference>
<evidence type="ECO:0000256" key="7">
    <source>
        <dbReference type="ARBA" id="ARBA00023033"/>
    </source>
</evidence>
<dbReference type="PRINTS" id="PR00385">
    <property type="entry name" value="P450"/>
</dbReference>
<evidence type="ECO:0000256" key="9">
    <source>
        <dbReference type="RuleBase" id="RU000461"/>
    </source>
</evidence>
<reference evidence="11 12" key="1">
    <citation type="submission" date="2023-08" db="EMBL/GenBank/DDBJ databases">
        <title>Black Yeasts Isolated from many extreme environments.</title>
        <authorList>
            <person name="Coleine C."/>
            <person name="Stajich J.E."/>
            <person name="Selbmann L."/>
        </authorList>
    </citation>
    <scope>NUCLEOTIDE SEQUENCE [LARGE SCALE GENOMIC DNA]</scope>
    <source>
        <strain evidence="11 12">CCFEE 5910</strain>
    </source>
</reference>
<dbReference type="Gene3D" id="1.10.630.10">
    <property type="entry name" value="Cytochrome P450"/>
    <property type="match status" value="1"/>
</dbReference>
<dbReference type="GO" id="GO:0005506">
    <property type="term" value="F:iron ion binding"/>
    <property type="evidence" value="ECO:0007669"/>
    <property type="project" value="InterPro"/>
</dbReference>
<evidence type="ECO:0000256" key="10">
    <source>
        <dbReference type="SAM" id="Phobius"/>
    </source>
</evidence>
<keyword evidence="10" id="KW-0472">Membrane</keyword>
<dbReference type="PROSITE" id="PS00086">
    <property type="entry name" value="CYTOCHROME_P450"/>
    <property type="match status" value="1"/>
</dbReference>
<accession>A0AAN7T0L4</accession>
<evidence type="ECO:0000256" key="1">
    <source>
        <dbReference type="ARBA" id="ARBA00001971"/>
    </source>
</evidence>
<evidence type="ECO:0000256" key="3">
    <source>
        <dbReference type="ARBA" id="ARBA00022617"/>
    </source>
</evidence>
<protein>
    <recommendedName>
        <fullName evidence="13">Cytochrome P450</fullName>
    </recommendedName>
</protein>
<feature type="transmembrane region" description="Helical" evidence="10">
    <location>
        <begin position="15"/>
        <end position="40"/>
    </location>
</feature>
<dbReference type="SUPFAM" id="SSF48264">
    <property type="entry name" value="Cytochrome P450"/>
    <property type="match status" value="1"/>
</dbReference>
<sequence length="518" mass="59182">MSLANLCLAIASGRWPVAITFILPLFSVATIMVAVYRLYFHSLADFPGPKIAAMTGLYELWYDVVKQGQYVHVIEQMHIQYGPIVRINPNELSVRDAQFFDKLHSDSTKKRTHIPSLFSRILGLSGSMVFAPSHEIHRGRRKAVEPFFSRHNIERIEPMIVEQALLLDKRLNEMKISKRVVRLEHAFFAFASDVVGRVCCEIPSNFLQDKDFFPQWYSLFERGARQILPAMHLPLISVILKLIPQTVALKLYPLGATFTMYMTAVTSHIIHAKNQDLSAASVLANPRSSIFRYIVCEKTLPKAEQSVDRLSHEAATLLGAGALTLARSLSMTFYHILANPTIREKLAAELAQPLADIHAHMPRRSELERLPYLRACVREGLRLSYLQLRAVPHCSPDVEFQYHQYTIPKATPIRMSIYFMHTDLEIFPAPFEFLPERWLGKYNPQMDRQFVPFSKGSRNCVGFNLAWAELYILTALLFRPEAPTMQLFNTDASDIRVRDHCFIPLPKSDSRGVRVTIE</sequence>
<keyword evidence="12" id="KW-1185">Reference proteome</keyword>
<dbReference type="InterPro" id="IPR050121">
    <property type="entry name" value="Cytochrome_P450_monoxygenase"/>
</dbReference>
<keyword evidence="4 8" id="KW-0479">Metal-binding</keyword>
<evidence type="ECO:0000256" key="6">
    <source>
        <dbReference type="ARBA" id="ARBA00023004"/>
    </source>
</evidence>
<dbReference type="EMBL" id="JAVRRJ010000004">
    <property type="protein sequence ID" value="KAK5085723.1"/>
    <property type="molecule type" value="Genomic_DNA"/>
</dbReference>
<keyword evidence="7 9" id="KW-0503">Monooxygenase</keyword>
<dbReference type="GO" id="GO:0004497">
    <property type="term" value="F:monooxygenase activity"/>
    <property type="evidence" value="ECO:0007669"/>
    <property type="project" value="UniProtKB-KW"/>
</dbReference>
<keyword evidence="6 8" id="KW-0408">Iron</keyword>
<dbReference type="InterPro" id="IPR002401">
    <property type="entry name" value="Cyt_P450_E_grp-I"/>
</dbReference>
<comment type="similarity">
    <text evidence="2 9">Belongs to the cytochrome P450 family.</text>
</comment>
<evidence type="ECO:0000256" key="5">
    <source>
        <dbReference type="ARBA" id="ARBA00023002"/>
    </source>
</evidence>
<dbReference type="AlphaFoldDB" id="A0AAN7T0L4"/>
<dbReference type="PANTHER" id="PTHR24305">
    <property type="entry name" value="CYTOCHROME P450"/>
    <property type="match status" value="1"/>
</dbReference>
<dbReference type="Proteomes" id="UP001309876">
    <property type="component" value="Unassembled WGS sequence"/>
</dbReference>
<evidence type="ECO:0008006" key="13">
    <source>
        <dbReference type="Google" id="ProtNLM"/>
    </source>
</evidence>
<evidence type="ECO:0000256" key="2">
    <source>
        <dbReference type="ARBA" id="ARBA00010617"/>
    </source>
</evidence>
<dbReference type="CDD" id="cd11062">
    <property type="entry name" value="CYP58-like"/>
    <property type="match status" value="1"/>
</dbReference>
<dbReference type="Pfam" id="PF00067">
    <property type="entry name" value="p450"/>
    <property type="match status" value="1"/>
</dbReference>
<dbReference type="InterPro" id="IPR017972">
    <property type="entry name" value="Cyt_P450_CS"/>
</dbReference>
<evidence type="ECO:0000256" key="4">
    <source>
        <dbReference type="ARBA" id="ARBA00022723"/>
    </source>
</evidence>
<keyword evidence="10" id="KW-1133">Transmembrane helix</keyword>
<evidence type="ECO:0000313" key="12">
    <source>
        <dbReference type="Proteomes" id="UP001309876"/>
    </source>
</evidence>
<dbReference type="PANTHER" id="PTHR24305:SF157">
    <property type="entry name" value="N-ACETYLTRYPTOPHAN 6-HYDROXYLASE IVOC-RELATED"/>
    <property type="match status" value="1"/>
</dbReference>
<name>A0AAN7T0L4_9EURO</name>
<keyword evidence="5 9" id="KW-0560">Oxidoreductase</keyword>
<proteinExistence type="inferred from homology"/>
<evidence type="ECO:0000313" key="11">
    <source>
        <dbReference type="EMBL" id="KAK5085723.1"/>
    </source>
</evidence>
<comment type="caution">
    <text evidence="11">The sequence shown here is derived from an EMBL/GenBank/DDBJ whole genome shotgun (WGS) entry which is preliminary data.</text>
</comment>
<keyword evidence="10" id="KW-0812">Transmembrane</keyword>
<organism evidence="11 12">
    <name type="scientific">Lithohypha guttulata</name>
    <dbReference type="NCBI Taxonomy" id="1690604"/>
    <lineage>
        <taxon>Eukaryota</taxon>
        <taxon>Fungi</taxon>
        <taxon>Dikarya</taxon>
        <taxon>Ascomycota</taxon>
        <taxon>Pezizomycotina</taxon>
        <taxon>Eurotiomycetes</taxon>
        <taxon>Chaetothyriomycetidae</taxon>
        <taxon>Chaetothyriales</taxon>
        <taxon>Trichomeriaceae</taxon>
        <taxon>Lithohypha</taxon>
    </lineage>
</organism>